<name>A0A6B9G5L9_PANCY</name>
<dbReference type="Proteomes" id="UP000502005">
    <property type="component" value="Plasmid pNE1B"/>
</dbReference>
<geneLocation type="plasmid" evidence="2">
    <name>pne1b</name>
</geneLocation>
<dbReference type="EMBL" id="CP024770">
    <property type="protein sequence ID" value="QGY32854.1"/>
    <property type="molecule type" value="Genomic_DNA"/>
</dbReference>
<reference evidence="1 2" key="1">
    <citation type="submission" date="2017-11" db="EMBL/GenBank/DDBJ databases">
        <title>Genome sequence of Pantoea cypripedii NE1.</title>
        <authorList>
            <person name="Nascimento F.X."/>
        </authorList>
    </citation>
    <scope>NUCLEOTIDE SEQUENCE [LARGE SCALE GENOMIC DNA]</scope>
    <source>
        <strain evidence="1 2">NE1</strain>
        <plasmid evidence="2">pne1b</plasmid>
    </source>
</reference>
<evidence type="ECO:0000313" key="2">
    <source>
        <dbReference type="Proteomes" id="UP000502005"/>
    </source>
</evidence>
<dbReference type="Gene3D" id="3.10.450.620">
    <property type="entry name" value="JHP933, nucleotidyltransferase-like core domain"/>
    <property type="match status" value="1"/>
</dbReference>
<dbReference type="Pfam" id="PF08843">
    <property type="entry name" value="AbiEii"/>
    <property type="match status" value="1"/>
</dbReference>
<keyword evidence="1" id="KW-0808">Transferase</keyword>
<evidence type="ECO:0000313" key="1">
    <source>
        <dbReference type="EMBL" id="QGY32854.1"/>
    </source>
</evidence>
<organism evidence="1 2">
    <name type="scientific">Pantoea cypripedii</name>
    <name type="common">Pectobacterium cypripedii</name>
    <name type="synonym">Erwinia cypripedii</name>
    <dbReference type="NCBI Taxonomy" id="55209"/>
    <lineage>
        <taxon>Bacteria</taxon>
        <taxon>Pseudomonadati</taxon>
        <taxon>Pseudomonadota</taxon>
        <taxon>Gammaproteobacteria</taxon>
        <taxon>Enterobacterales</taxon>
        <taxon>Erwiniaceae</taxon>
        <taxon>Pantoea</taxon>
    </lineage>
</organism>
<protein>
    <submittedName>
        <fullName evidence="1">Nucleotidyltransferase</fullName>
    </submittedName>
</protein>
<dbReference type="RefSeq" id="WP_208718750.1">
    <property type="nucleotide sequence ID" value="NZ_CP024770.1"/>
</dbReference>
<dbReference type="InterPro" id="IPR014942">
    <property type="entry name" value="AbiEii"/>
</dbReference>
<accession>A0A6B9G5L9</accession>
<sequence>MKDIYRKQVQLLLDVLPEVAKESCFAMHGGTAINLFYREMPRLSVDIDLTYIHIEEREKSLVEINNALLRVAENIVSLRNSIKVQHRADVCKLHITENDVLIKIEVNMVGRGLLSEPVRMPLCDQAQELFDAFCAMPVVPMAQLYGGKLCAAVDRQHPRDLFDVKLLLEAEGFTEEIKQGFILGLVSSNRPTYEMLDPHLQDQRSAFDNQFTGMTDIPFSYQDYEATRDKIIRIIRHSLTEKDKAFLLGFNRLEPDWSIYDYQHFPSVKWKQLHLEKFRKDNPDEWQGQINKLEAILRL</sequence>
<proteinExistence type="predicted"/>
<keyword evidence="1" id="KW-0614">Plasmid</keyword>
<dbReference type="GO" id="GO:0016740">
    <property type="term" value="F:transferase activity"/>
    <property type="evidence" value="ECO:0007669"/>
    <property type="project" value="UniProtKB-KW"/>
</dbReference>
<gene>
    <name evidence="1" type="ORF">CUN67_28365</name>
</gene>
<dbReference type="AlphaFoldDB" id="A0A6B9G5L9"/>